<feature type="domain" description="Peptidase S9 prolyl oligopeptidase catalytic" evidence="3">
    <location>
        <begin position="410"/>
        <end position="623"/>
    </location>
</feature>
<accession>A0AA41HDY2</accession>
<sequence length="631" mass="70004">MRGMLAAMLALAIVSGDTLGGPLTIDQAVDPSGTREVSLSPDGKHLVSVIFNGTNYGLLLHDTDTMAVRILSTGKRVTEGFWTYNKMPRDVTWVGNDLVAVDYGIEAESINLAGKKVAELGEQVIGPAERGNPLSPNLLVYSNVKDGDVELVNARTGDAKKLRHPSGKVIKWAFDRRGELRAVTVVNSAFWKDVSTVTNWYKSSATADWEKLGEFKLADDYWMPMYVPDEPDTLVVSARYGRDTYAIFSYDTKRHAIGEMMAGHPTQDILNVSGIDQSSFERVTTGGMTPQQIWFDAAWSRVQQTIDLALPNRINRISGDPKGKVLVFSYGDVDPGCWYLLDPEANTLQLVARARPAMNETSLRPMQMLTYAATDGMTVPAFLTRPDDKAQPSPLVVLIHGGPTARDYWNWNQEVQILAANGYAVFQPQFRGSSGFGRRFEEAGFGQWGMAMQDDITAGVQHLIKQGIVDPKRICIVGTSYGGYAALWGLAKTPDMYRCGVSFAGVSDIEYMFKDSSDTSGDKVSRELMLTRIGDARLNKEQFDQVSPLKHADRISAPVLLMHGEEDVRVPIAHGEKMKRALEQQGKKVQWLTFEREGHGLYYISNQVTYYETLLQFLNKYIGADVQPPKE</sequence>
<feature type="chain" id="PRO_5041215529" evidence="2">
    <location>
        <begin position="21"/>
        <end position="631"/>
    </location>
</feature>
<evidence type="ECO:0000256" key="1">
    <source>
        <dbReference type="ARBA" id="ARBA00022801"/>
    </source>
</evidence>
<comment type="caution">
    <text evidence="4">The sequence shown here is derived from an EMBL/GenBank/DDBJ whole genome shotgun (WGS) entry which is preliminary data.</text>
</comment>
<name>A0AA41HDY2_9BURK</name>
<protein>
    <submittedName>
        <fullName evidence="4">S9 family peptidase</fullName>
    </submittedName>
</protein>
<dbReference type="Pfam" id="PF00326">
    <property type="entry name" value="Peptidase_S9"/>
    <property type="match status" value="1"/>
</dbReference>
<evidence type="ECO:0000313" key="5">
    <source>
        <dbReference type="Proteomes" id="UP001155901"/>
    </source>
</evidence>
<dbReference type="Proteomes" id="UP001155901">
    <property type="component" value="Unassembled WGS sequence"/>
</dbReference>
<dbReference type="PANTHER" id="PTHR42776">
    <property type="entry name" value="SERINE PEPTIDASE S9 FAMILY MEMBER"/>
    <property type="match status" value="1"/>
</dbReference>
<evidence type="ECO:0000256" key="2">
    <source>
        <dbReference type="SAM" id="SignalP"/>
    </source>
</evidence>
<organism evidence="4 5">
    <name type="scientific">Duganella violaceipulchra</name>
    <dbReference type="NCBI Taxonomy" id="2849652"/>
    <lineage>
        <taxon>Bacteria</taxon>
        <taxon>Pseudomonadati</taxon>
        <taxon>Pseudomonadota</taxon>
        <taxon>Betaproteobacteria</taxon>
        <taxon>Burkholderiales</taxon>
        <taxon>Oxalobacteraceae</taxon>
        <taxon>Telluria group</taxon>
        <taxon>Duganella</taxon>
    </lineage>
</organism>
<evidence type="ECO:0000259" key="3">
    <source>
        <dbReference type="Pfam" id="PF00326"/>
    </source>
</evidence>
<dbReference type="InterPro" id="IPR001375">
    <property type="entry name" value="Peptidase_S9_cat"/>
</dbReference>
<dbReference type="AlphaFoldDB" id="A0AA41HDY2"/>
<keyword evidence="2" id="KW-0732">Signal</keyword>
<gene>
    <name evidence="4" type="ORF">KVP70_20005</name>
</gene>
<dbReference type="GO" id="GO:0006508">
    <property type="term" value="P:proteolysis"/>
    <property type="evidence" value="ECO:0007669"/>
    <property type="project" value="InterPro"/>
</dbReference>
<keyword evidence="1" id="KW-0378">Hydrolase</keyword>
<proteinExistence type="predicted"/>
<evidence type="ECO:0000313" key="4">
    <source>
        <dbReference type="EMBL" id="MBV6323222.1"/>
    </source>
</evidence>
<dbReference type="GO" id="GO:0004252">
    <property type="term" value="F:serine-type endopeptidase activity"/>
    <property type="evidence" value="ECO:0007669"/>
    <property type="project" value="TreeGrafter"/>
</dbReference>
<dbReference type="PANTHER" id="PTHR42776:SF27">
    <property type="entry name" value="DIPEPTIDYL PEPTIDASE FAMILY MEMBER 6"/>
    <property type="match status" value="1"/>
</dbReference>
<feature type="signal peptide" evidence="2">
    <location>
        <begin position="1"/>
        <end position="20"/>
    </location>
</feature>
<dbReference type="EMBL" id="JAHTGR010000010">
    <property type="protein sequence ID" value="MBV6323222.1"/>
    <property type="molecule type" value="Genomic_DNA"/>
</dbReference>
<reference evidence="4" key="1">
    <citation type="submission" date="2021-07" db="EMBL/GenBank/DDBJ databases">
        <title>Characterization of violacein-producing bacteria and related species.</title>
        <authorList>
            <person name="Wilson H.S."/>
            <person name="De Leon M.E."/>
        </authorList>
    </citation>
    <scope>NUCLEOTIDE SEQUENCE</scope>
    <source>
        <strain evidence="4">HSC-15S17</strain>
    </source>
</reference>